<sequence length="110" mass="12016">MEIDISIDGKSLSIDVENPFKADLPQMTKEITDFGTNMGIELSNLDIKGLLGRMIKGVSGCEHGCPADAKSLVYHGYGKFKLNYVDGGILSASCELQDKKSLELKVFPEF</sequence>
<comment type="caution">
    <text evidence="1">The sequence shown here is derived from an EMBL/GenBank/DDBJ whole genome shotgun (WGS) entry which is preliminary data.</text>
</comment>
<evidence type="ECO:0000313" key="2">
    <source>
        <dbReference type="Proteomes" id="UP000060487"/>
    </source>
</evidence>
<accession>A0ABR5SJC0</accession>
<proteinExistence type="predicted"/>
<evidence type="ECO:0000313" key="1">
    <source>
        <dbReference type="EMBL" id="KWT94371.1"/>
    </source>
</evidence>
<protein>
    <submittedName>
        <fullName evidence="1">Uncharacterized protein</fullName>
    </submittedName>
</protein>
<dbReference type="EMBL" id="LNQR01000006">
    <property type="protein sequence ID" value="KWT94371.1"/>
    <property type="molecule type" value="Genomic_DNA"/>
</dbReference>
<gene>
    <name evidence="1" type="ORF">ASN18_0256</name>
</gene>
<dbReference type="RefSeq" id="WP_085050790.1">
    <property type="nucleotide sequence ID" value="NZ_LNQR01000006.1"/>
</dbReference>
<name>A0ABR5SJC0_9BACT</name>
<keyword evidence="2" id="KW-1185">Reference proteome</keyword>
<dbReference type="Proteomes" id="UP000060487">
    <property type="component" value="Unassembled WGS sequence"/>
</dbReference>
<organism evidence="1 2">
    <name type="scientific">Candidatus Magnetominusculus xianensis</name>
    <dbReference type="NCBI Taxonomy" id="1748249"/>
    <lineage>
        <taxon>Bacteria</taxon>
        <taxon>Pseudomonadati</taxon>
        <taxon>Nitrospirota</taxon>
        <taxon>Nitrospiria</taxon>
        <taxon>Nitrospirales</taxon>
        <taxon>Nitrospiraceae</taxon>
        <taxon>Candidatus Magnetominusculus</taxon>
    </lineage>
</organism>
<reference evidence="1 2" key="1">
    <citation type="submission" date="2015-11" db="EMBL/GenBank/DDBJ databases">
        <authorList>
            <person name="Lin W."/>
        </authorList>
    </citation>
    <scope>NUCLEOTIDE SEQUENCE [LARGE SCALE GENOMIC DNA]</scope>
    <source>
        <strain evidence="1 2">HCH-1</strain>
    </source>
</reference>